<organism evidence="1 2">
    <name type="scientific">Gloeobacter morelensis MG652769</name>
    <dbReference type="NCBI Taxonomy" id="2781736"/>
    <lineage>
        <taxon>Bacteria</taxon>
        <taxon>Bacillati</taxon>
        <taxon>Cyanobacteriota</taxon>
        <taxon>Cyanophyceae</taxon>
        <taxon>Gloeobacterales</taxon>
        <taxon>Gloeobacteraceae</taxon>
        <taxon>Gloeobacter</taxon>
        <taxon>Gloeobacter morelensis</taxon>
    </lineage>
</organism>
<evidence type="ECO:0008006" key="3">
    <source>
        <dbReference type="Google" id="ProtNLM"/>
    </source>
</evidence>
<name>A0ABY3PIV8_9CYAN</name>
<dbReference type="RefSeq" id="WP_230840637.1">
    <property type="nucleotide sequence ID" value="NZ_CP063845.1"/>
</dbReference>
<dbReference type="EMBL" id="CP063845">
    <property type="protein sequence ID" value="UFP93585.1"/>
    <property type="molecule type" value="Genomic_DNA"/>
</dbReference>
<gene>
    <name evidence="1" type="ORF">ISF26_17605</name>
</gene>
<evidence type="ECO:0000313" key="2">
    <source>
        <dbReference type="Proteomes" id="UP001054846"/>
    </source>
</evidence>
<dbReference type="Proteomes" id="UP001054846">
    <property type="component" value="Chromosome"/>
</dbReference>
<sequence>MSWTPYLLDQEAQKLVLKYRDKKDVLGQSYKMRTTVAYGLERFWGEHLRLRREKDTAKAQYWKETWDAFEQIMKKAQVVIPNEPIPDNKDNTPAIEKMSARLWNLKLEEQRIALAVLTQLCDSLVWWTQRYKIKEKSSDG</sequence>
<protein>
    <recommendedName>
        <fullName evidence="3">CRISPR type III-B/RAMP module-associated protein Cmr5</fullName>
    </recommendedName>
</protein>
<proteinExistence type="predicted"/>
<reference evidence="1 2" key="1">
    <citation type="journal article" date="2021" name="Genome Biol. Evol.">
        <title>Complete Genome Sequencing of a Novel Gloeobacter Species from a Waterfall Cave in Mexico.</title>
        <authorList>
            <person name="Saw J.H."/>
            <person name="Cardona T."/>
            <person name="Montejano G."/>
        </authorList>
    </citation>
    <scope>NUCLEOTIDE SEQUENCE [LARGE SCALE GENOMIC DNA]</scope>
    <source>
        <strain evidence="1">MG652769</strain>
    </source>
</reference>
<keyword evidence="2" id="KW-1185">Reference proteome</keyword>
<accession>A0ABY3PIV8</accession>
<evidence type="ECO:0000313" key="1">
    <source>
        <dbReference type="EMBL" id="UFP93585.1"/>
    </source>
</evidence>